<dbReference type="EMBL" id="CASHSV030000024">
    <property type="protein sequence ID" value="CAJ2641160.1"/>
    <property type="molecule type" value="Genomic_DNA"/>
</dbReference>
<keyword evidence="2" id="KW-1185">Reference proteome</keyword>
<name>A0ACB0JAL4_TRIPR</name>
<protein>
    <submittedName>
        <fullName evidence="1">Uncharacterized protein</fullName>
    </submittedName>
</protein>
<gene>
    <name evidence="1" type="ORF">MILVUS5_LOCUS10867</name>
</gene>
<evidence type="ECO:0000313" key="2">
    <source>
        <dbReference type="Proteomes" id="UP001177021"/>
    </source>
</evidence>
<dbReference type="Proteomes" id="UP001177021">
    <property type="component" value="Unassembled WGS sequence"/>
</dbReference>
<evidence type="ECO:0000313" key="1">
    <source>
        <dbReference type="EMBL" id="CAJ2641160.1"/>
    </source>
</evidence>
<accession>A0ACB0JAL4</accession>
<reference evidence="1" key="1">
    <citation type="submission" date="2023-10" db="EMBL/GenBank/DDBJ databases">
        <authorList>
            <person name="Rodriguez Cubillos JULIANA M."/>
            <person name="De Vega J."/>
        </authorList>
    </citation>
    <scope>NUCLEOTIDE SEQUENCE</scope>
</reference>
<proteinExistence type="predicted"/>
<sequence>MTDSASEIIIPPTMTKRIKLSESENEDRLGDLPETVILHILSFLNAKQAVETCVLSKRWKDLWKRLPKLILCSDDYGTYKIFTKFVSKVLALRDSSIALQALDFKPQNGRSHMVKRIINYAISHNVQQLGLYVNGHITEIPSKVFSFRTLTHLKLSIYPGINRETMFPKSLNLPAITNLQLEHFTFCVGDDDRAEPFSNFNRLNSLVISKCTVRGGRHTLYISNATLINLTIYDDGYNFYKINLCTPCLCTFVFTGIPYHRLSGCNASSLKHVDIDADLFSYPDDPPLFLFSWLLEFANIKSLTVSAATLQVLSLVPDLLNIKLPSLVNLKSLRVIIKPLEYGFRKRLCDVKLRKVKSKKKAARLRKAFEKGLEPSPLVPEGIVDFLLQNSPSAEVDFIDKEMLARRARSL</sequence>
<comment type="caution">
    <text evidence="1">The sequence shown here is derived from an EMBL/GenBank/DDBJ whole genome shotgun (WGS) entry which is preliminary data.</text>
</comment>
<organism evidence="1 2">
    <name type="scientific">Trifolium pratense</name>
    <name type="common">Red clover</name>
    <dbReference type="NCBI Taxonomy" id="57577"/>
    <lineage>
        <taxon>Eukaryota</taxon>
        <taxon>Viridiplantae</taxon>
        <taxon>Streptophyta</taxon>
        <taxon>Embryophyta</taxon>
        <taxon>Tracheophyta</taxon>
        <taxon>Spermatophyta</taxon>
        <taxon>Magnoliopsida</taxon>
        <taxon>eudicotyledons</taxon>
        <taxon>Gunneridae</taxon>
        <taxon>Pentapetalae</taxon>
        <taxon>rosids</taxon>
        <taxon>fabids</taxon>
        <taxon>Fabales</taxon>
        <taxon>Fabaceae</taxon>
        <taxon>Papilionoideae</taxon>
        <taxon>50 kb inversion clade</taxon>
        <taxon>NPAAA clade</taxon>
        <taxon>Hologalegina</taxon>
        <taxon>IRL clade</taxon>
        <taxon>Trifolieae</taxon>
        <taxon>Trifolium</taxon>
    </lineage>
</organism>